<reference evidence="6 7" key="1">
    <citation type="submission" date="2014-09" db="EMBL/GenBank/DDBJ databases">
        <title>Vibrio maritimus JCM 19235. (C45) whole genome shotgun sequence.</title>
        <authorList>
            <person name="Sawabe T."/>
            <person name="Meirelles P."/>
            <person name="Nakanishi M."/>
            <person name="Sayaka M."/>
            <person name="Hattori M."/>
            <person name="Ohkuma M."/>
        </authorList>
    </citation>
    <scope>NUCLEOTIDE SEQUENCE [LARGE SCALE GENOMIC DNA]</scope>
    <source>
        <strain evidence="7">JCM19235</strain>
    </source>
</reference>
<evidence type="ECO:0000313" key="7">
    <source>
        <dbReference type="Proteomes" id="UP000029228"/>
    </source>
</evidence>
<dbReference type="Gene3D" id="3.40.605.10">
    <property type="entry name" value="Aldehyde Dehydrogenase, Chain A, domain 1"/>
    <property type="match status" value="1"/>
</dbReference>
<dbReference type="PROSITE" id="PS00070">
    <property type="entry name" value="ALDEHYDE_DEHYDR_CYS"/>
    <property type="match status" value="1"/>
</dbReference>
<evidence type="ECO:0000256" key="2">
    <source>
        <dbReference type="ARBA" id="ARBA00013048"/>
    </source>
</evidence>
<dbReference type="InterPro" id="IPR010061">
    <property type="entry name" value="MeMal-semiAld_DH"/>
</dbReference>
<feature type="domain" description="Aldehyde dehydrogenase" evidence="5">
    <location>
        <begin position="3"/>
        <end position="164"/>
    </location>
</feature>
<dbReference type="EC" id="1.2.1.27" evidence="2"/>
<sequence>MFPIAIAAGNAFVLKPSEQVPYTAVKLAELFHQAGVPKGILQVIHGSKLQVDYLLTHPNICAVSFVGSVPTAQYIYQTGTANHKRVQAFAGAKNHMVIMPDANKEQVIDQLVGSSVGAAGQRCMAISVAVFVGSSNEWIDELGDAMKAIRLVHGMMRQPLMGHSSVNKRNSVYWNLLRKGSQKERCAC</sequence>
<evidence type="ECO:0000313" key="6">
    <source>
        <dbReference type="EMBL" id="GAL17415.1"/>
    </source>
</evidence>
<dbReference type="Pfam" id="PF00171">
    <property type="entry name" value="Aldedh"/>
    <property type="match status" value="1"/>
</dbReference>
<dbReference type="PANTHER" id="PTHR43866">
    <property type="entry name" value="MALONATE-SEMIALDEHYDE DEHYDROGENASE"/>
    <property type="match status" value="1"/>
</dbReference>
<protein>
    <recommendedName>
        <fullName evidence="2">methylmalonate-semialdehyde dehydrogenase (CoA acylating)</fullName>
        <ecNumber evidence="2">1.2.1.27</ecNumber>
    </recommendedName>
</protein>
<dbReference type="AlphaFoldDB" id="A0A090RPT5"/>
<dbReference type="InterPro" id="IPR016162">
    <property type="entry name" value="Ald_DH_N"/>
</dbReference>
<dbReference type="GO" id="GO:0006574">
    <property type="term" value="P:L-valine catabolic process"/>
    <property type="evidence" value="ECO:0007669"/>
    <property type="project" value="TreeGrafter"/>
</dbReference>
<dbReference type="InterPro" id="IPR016163">
    <property type="entry name" value="Ald_DH_C"/>
</dbReference>
<keyword evidence="3 6" id="KW-0560">Oxidoreductase</keyword>
<dbReference type="GO" id="GO:0004491">
    <property type="term" value="F:methylmalonate-semialdehyde dehydrogenase (acylating, NAD) activity"/>
    <property type="evidence" value="ECO:0007669"/>
    <property type="project" value="UniProtKB-EC"/>
</dbReference>
<evidence type="ECO:0000259" key="5">
    <source>
        <dbReference type="Pfam" id="PF00171"/>
    </source>
</evidence>
<dbReference type="EMBL" id="BBMR01000001">
    <property type="protein sequence ID" value="GAL17415.1"/>
    <property type="molecule type" value="Genomic_DNA"/>
</dbReference>
<accession>A0A090RPT5</accession>
<name>A0A090RPT5_9VIBR</name>
<proteinExistence type="inferred from homology"/>
<dbReference type="GO" id="GO:0006210">
    <property type="term" value="P:thymine catabolic process"/>
    <property type="evidence" value="ECO:0007669"/>
    <property type="project" value="TreeGrafter"/>
</dbReference>
<keyword evidence="7" id="KW-1185">Reference proteome</keyword>
<dbReference type="Gene3D" id="3.40.309.10">
    <property type="entry name" value="Aldehyde Dehydrogenase, Chain A, domain 2"/>
    <property type="match status" value="1"/>
</dbReference>
<keyword evidence="4" id="KW-0520">NAD</keyword>
<comment type="caution">
    <text evidence="6">The sequence shown here is derived from an EMBL/GenBank/DDBJ whole genome shotgun (WGS) entry which is preliminary data.</text>
</comment>
<dbReference type="SUPFAM" id="SSF53720">
    <property type="entry name" value="ALDH-like"/>
    <property type="match status" value="1"/>
</dbReference>
<dbReference type="InterPro" id="IPR016160">
    <property type="entry name" value="Ald_DH_CS_CYS"/>
</dbReference>
<evidence type="ECO:0000256" key="1">
    <source>
        <dbReference type="ARBA" id="ARBA00009986"/>
    </source>
</evidence>
<dbReference type="InterPro" id="IPR016161">
    <property type="entry name" value="Ald_DH/histidinol_DH"/>
</dbReference>
<dbReference type="STRING" id="990268.JCM19235_5964"/>
<gene>
    <name evidence="6" type="ORF">JCM19235_5964</name>
</gene>
<comment type="similarity">
    <text evidence="1">Belongs to the aldehyde dehydrogenase family.</text>
</comment>
<dbReference type="InterPro" id="IPR015590">
    <property type="entry name" value="Aldehyde_DH_dom"/>
</dbReference>
<organism evidence="6 7">
    <name type="scientific">Vibrio maritimus</name>
    <dbReference type="NCBI Taxonomy" id="990268"/>
    <lineage>
        <taxon>Bacteria</taxon>
        <taxon>Pseudomonadati</taxon>
        <taxon>Pseudomonadota</taxon>
        <taxon>Gammaproteobacteria</taxon>
        <taxon>Vibrionales</taxon>
        <taxon>Vibrionaceae</taxon>
        <taxon>Vibrio</taxon>
    </lineage>
</organism>
<dbReference type="PANTHER" id="PTHR43866:SF3">
    <property type="entry name" value="METHYLMALONATE-SEMIALDEHYDE DEHYDROGENASE [ACYLATING], MITOCHONDRIAL"/>
    <property type="match status" value="1"/>
</dbReference>
<evidence type="ECO:0000256" key="4">
    <source>
        <dbReference type="ARBA" id="ARBA00023027"/>
    </source>
</evidence>
<dbReference type="Proteomes" id="UP000029228">
    <property type="component" value="Unassembled WGS sequence"/>
</dbReference>
<evidence type="ECO:0000256" key="3">
    <source>
        <dbReference type="ARBA" id="ARBA00023002"/>
    </source>
</evidence>